<dbReference type="AlphaFoldDB" id="A0A345ZB73"/>
<organism evidence="2 3">
    <name type="scientific">Candidatus Chromulinivorax destructor</name>
    <dbReference type="NCBI Taxonomy" id="2066483"/>
    <lineage>
        <taxon>Bacteria</taxon>
        <taxon>Candidatus Babelota</taxon>
        <taxon>Candidatus Babeliae</taxon>
        <taxon>Candidatus Babeliales</taxon>
        <taxon>Candidatus Chromulinivoraceae</taxon>
        <taxon>Candidatus Chromulinivorax</taxon>
    </lineage>
</organism>
<sequence length="216" mass="24805">MRLYNIYIGLIFLLSITILDAHVMIRSIKNNTDIAYQVVHHNDMSGCSDFNQGKNVQINAHSLYEYPFLLGSEKPGLVLQPVGYYDKKSKIYYSFLNDQGSIDRASLQKAFDAWQKNYGVYKKGIDIWFDQWLCGDIGVIHNHVEFFGYLSNEEMTIIQNNKNFHSCMINYSEGLFSRLFLDIHIEQKKNKGIVPHVQSFVGQGGFCQDGKIITLA</sequence>
<dbReference type="Proteomes" id="UP000254834">
    <property type="component" value="Chromosome"/>
</dbReference>
<dbReference type="KEGG" id="cdes:C0J27_02155"/>
<dbReference type="EMBL" id="CP025544">
    <property type="protein sequence ID" value="AXK60540.1"/>
    <property type="molecule type" value="Genomic_DNA"/>
</dbReference>
<accession>A0A345ZB73</accession>
<keyword evidence="1" id="KW-1133">Transmembrane helix</keyword>
<evidence type="ECO:0000313" key="3">
    <source>
        <dbReference type="Proteomes" id="UP000254834"/>
    </source>
</evidence>
<feature type="transmembrane region" description="Helical" evidence="1">
    <location>
        <begin position="6"/>
        <end position="25"/>
    </location>
</feature>
<evidence type="ECO:0000313" key="2">
    <source>
        <dbReference type="EMBL" id="AXK60540.1"/>
    </source>
</evidence>
<gene>
    <name evidence="2" type="ORF">C0J27_02155</name>
</gene>
<keyword evidence="1" id="KW-0812">Transmembrane</keyword>
<keyword evidence="1" id="KW-0472">Membrane</keyword>
<evidence type="ECO:0000256" key="1">
    <source>
        <dbReference type="SAM" id="Phobius"/>
    </source>
</evidence>
<reference evidence="2 3" key="1">
    <citation type="submission" date="2017-12" db="EMBL/GenBank/DDBJ databases">
        <title>Chromulinavorax destructans is a abundant pathogen of dominant heterotrophic picoflagllates.</title>
        <authorList>
            <person name="Deeg C.M."/>
            <person name="Zimmer M."/>
            <person name="Suttle C.A."/>
        </authorList>
    </citation>
    <scope>NUCLEOTIDE SEQUENCE [LARGE SCALE GENOMIC DNA]</scope>
    <source>
        <strain evidence="2 3">SeV1</strain>
    </source>
</reference>
<name>A0A345ZB73_9BACT</name>
<proteinExistence type="predicted"/>
<dbReference type="RefSeq" id="WP_115585555.1">
    <property type="nucleotide sequence ID" value="NZ_CP025544.1"/>
</dbReference>
<protein>
    <submittedName>
        <fullName evidence="2">Uncharacterized protein</fullName>
    </submittedName>
</protein>
<keyword evidence="3" id="KW-1185">Reference proteome</keyword>